<evidence type="ECO:0000313" key="3">
    <source>
        <dbReference type="EMBL" id="KAK3276508.1"/>
    </source>
</evidence>
<feature type="non-terminal residue" evidence="3">
    <location>
        <position position="1"/>
    </location>
</feature>
<keyword evidence="2" id="KW-0812">Transmembrane</keyword>
<feature type="transmembrane region" description="Helical" evidence="2">
    <location>
        <begin position="229"/>
        <end position="250"/>
    </location>
</feature>
<gene>
    <name evidence="3" type="ORF">CYMTET_15421</name>
</gene>
<name>A0AAE0GED1_9CHLO</name>
<organism evidence="3 4">
    <name type="scientific">Cymbomonas tetramitiformis</name>
    <dbReference type="NCBI Taxonomy" id="36881"/>
    <lineage>
        <taxon>Eukaryota</taxon>
        <taxon>Viridiplantae</taxon>
        <taxon>Chlorophyta</taxon>
        <taxon>Pyramimonadophyceae</taxon>
        <taxon>Pyramimonadales</taxon>
        <taxon>Pyramimonadaceae</taxon>
        <taxon>Cymbomonas</taxon>
    </lineage>
</organism>
<comment type="caution">
    <text evidence="3">The sequence shown here is derived from an EMBL/GenBank/DDBJ whole genome shotgun (WGS) entry which is preliminary data.</text>
</comment>
<sequence length="277" mass="29723">FPVNLKHHGTCLNHAGNVLHEVSCAFALSVLLSALPLLLPSKSLTSHWPYCPRCADCAGGDTCTALQDGTQRRLTSLSCSCPNDDPSGCVTVYLVKMEVEADCSTWNQQEFFGKMSSNLELPENLFVLENLGGCSSTRRHLLADTITIEYYIEAPEGDLYFTENEVERITNDFSTGVAYEGWPDSLGNVNEQATDTTAPTTYKSEETPPPTEATTSTSSSSSDDDDSTVIIIGAACGAAALLGIGGFLLWRRTQKRVFPRKNGEGAPAIEAAPAQGS</sequence>
<accession>A0AAE0GED1</accession>
<protein>
    <submittedName>
        <fullName evidence="3">Uncharacterized protein</fullName>
    </submittedName>
</protein>
<keyword evidence="4" id="KW-1185">Reference proteome</keyword>
<reference evidence="3 4" key="1">
    <citation type="journal article" date="2015" name="Genome Biol. Evol.">
        <title>Comparative Genomics of a Bacterivorous Green Alga Reveals Evolutionary Causalities and Consequences of Phago-Mixotrophic Mode of Nutrition.</title>
        <authorList>
            <person name="Burns J.A."/>
            <person name="Paasch A."/>
            <person name="Narechania A."/>
            <person name="Kim E."/>
        </authorList>
    </citation>
    <scope>NUCLEOTIDE SEQUENCE [LARGE SCALE GENOMIC DNA]</scope>
    <source>
        <strain evidence="3 4">PLY_AMNH</strain>
    </source>
</reference>
<dbReference type="Proteomes" id="UP001190700">
    <property type="component" value="Unassembled WGS sequence"/>
</dbReference>
<dbReference type="EMBL" id="LGRX02006517">
    <property type="protein sequence ID" value="KAK3276508.1"/>
    <property type="molecule type" value="Genomic_DNA"/>
</dbReference>
<feature type="region of interest" description="Disordered" evidence="1">
    <location>
        <begin position="184"/>
        <end position="225"/>
    </location>
</feature>
<dbReference type="AlphaFoldDB" id="A0AAE0GED1"/>
<feature type="compositionally biased region" description="Low complexity" evidence="1">
    <location>
        <begin position="212"/>
        <end position="221"/>
    </location>
</feature>
<evidence type="ECO:0000256" key="1">
    <source>
        <dbReference type="SAM" id="MobiDB-lite"/>
    </source>
</evidence>
<proteinExistence type="predicted"/>
<evidence type="ECO:0000313" key="4">
    <source>
        <dbReference type="Proteomes" id="UP001190700"/>
    </source>
</evidence>
<feature type="compositionally biased region" description="Polar residues" evidence="1">
    <location>
        <begin position="187"/>
        <end position="202"/>
    </location>
</feature>
<keyword evidence="2" id="KW-1133">Transmembrane helix</keyword>
<keyword evidence="2" id="KW-0472">Membrane</keyword>
<evidence type="ECO:0000256" key="2">
    <source>
        <dbReference type="SAM" id="Phobius"/>
    </source>
</evidence>